<keyword evidence="9" id="KW-0677">Repeat</keyword>
<proteinExistence type="predicted"/>
<dbReference type="Proteomes" id="UP001208570">
    <property type="component" value="Unassembled WGS sequence"/>
</dbReference>
<dbReference type="AlphaFoldDB" id="A0AAD9N7W1"/>
<keyword evidence="5" id="KW-0963">Cytoplasm</keyword>
<dbReference type="Pfam" id="PF25434">
    <property type="entry name" value="NUCB1_N"/>
    <property type="match status" value="1"/>
</dbReference>
<evidence type="ECO:0000313" key="15">
    <source>
        <dbReference type="EMBL" id="KAK2157344.1"/>
    </source>
</evidence>
<evidence type="ECO:0000256" key="8">
    <source>
        <dbReference type="ARBA" id="ARBA00022729"/>
    </source>
</evidence>
<reference evidence="15" key="1">
    <citation type="journal article" date="2023" name="Mol. Biol. Evol.">
        <title>Third-Generation Sequencing Reveals the Adaptive Role of the Epigenome in Three Deep-Sea Polychaetes.</title>
        <authorList>
            <person name="Perez M."/>
            <person name="Aroh O."/>
            <person name="Sun Y."/>
            <person name="Lan Y."/>
            <person name="Juniper S.K."/>
            <person name="Young C.R."/>
            <person name="Angers B."/>
            <person name="Qian P.Y."/>
        </authorList>
    </citation>
    <scope>NUCLEOTIDE SEQUENCE</scope>
    <source>
        <strain evidence="15">P08H-3</strain>
    </source>
</reference>
<comment type="caution">
    <text evidence="15">The sequence shown here is derived from an EMBL/GenBank/DDBJ whole genome shotgun (WGS) entry which is preliminary data.</text>
</comment>
<dbReference type="InterPro" id="IPR040250">
    <property type="entry name" value="Nucleobindin"/>
</dbReference>
<feature type="compositionally biased region" description="Basic and acidic residues" evidence="12">
    <location>
        <begin position="215"/>
        <end position="241"/>
    </location>
</feature>
<keyword evidence="16" id="KW-1185">Reference proteome</keyword>
<keyword evidence="13" id="KW-0812">Transmembrane</keyword>
<feature type="transmembrane region" description="Helical" evidence="13">
    <location>
        <begin position="24"/>
        <end position="43"/>
    </location>
</feature>
<protein>
    <recommendedName>
        <fullName evidence="14">NUCB1-like N-terminal domain-containing protein</fullName>
    </recommendedName>
</protein>
<evidence type="ECO:0000256" key="4">
    <source>
        <dbReference type="ARBA" id="ARBA00004613"/>
    </source>
</evidence>
<evidence type="ECO:0000256" key="7">
    <source>
        <dbReference type="ARBA" id="ARBA00022553"/>
    </source>
</evidence>
<dbReference type="PANTHER" id="PTHR19237:SF20">
    <property type="entry name" value="NUCLEOBINDIN 1"/>
    <property type="match status" value="1"/>
</dbReference>
<keyword evidence="13" id="KW-1133">Transmembrane helix</keyword>
<accession>A0AAD9N7W1</accession>
<feature type="domain" description="NUCB1-like N-terminal" evidence="14">
    <location>
        <begin position="39"/>
        <end position="195"/>
    </location>
</feature>
<feature type="region of interest" description="Disordered" evidence="12">
    <location>
        <begin position="215"/>
        <end position="251"/>
    </location>
</feature>
<dbReference type="GO" id="GO:0005509">
    <property type="term" value="F:calcium ion binding"/>
    <property type="evidence" value="ECO:0007669"/>
    <property type="project" value="TreeGrafter"/>
</dbReference>
<evidence type="ECO:0000256" key="3">
    <source>
        <dbReference type="ARBA" id="ARBA00004555"/>
    </source>
</evidence>
<dbReference type="GO" id="GO:0016020">
    <property type="term" value="C:membrane"/>
    <property type="evidence" value="ECO:0007669"/>
    <property type="project" value="UniProtKB-SubCell"/>
</dbReference>
<evidence type="ECO:0000256" key="6">
    <source>
        <dbReference type="ARBA" id="ARBA00022525"/>
    </source>
</evidence>
<evidence type="ECO:0000256" key="10">
    <source>
        <dbReference type="ARBA" id="ARBA00023034"/>
    </source>
</evidence>
<evidence type="ECO:0000256" key="9">
    <source>
        <dbReference type="ARBA" id="ARBA00022737"/>
    </source>
</evidence>
<name>A0AAD9N7W1_9ANNE</name>
<evidence type="ECO:0000256" key="5">
    <source>
        <dbReference type="ARBA" id="ARBA00022490"/>
    </source>
</evidence>
<evidence type="ECO:0000259" key="14">
    <source>
        <dbReference type="Pfam" id="PF25434"/>
    </source>
</evidence>
<evidence type="ECO:0000313" key="16">
    <source>
        <dbReference type="Proteomes" id="UP001208570"/>
    </source>
</evidence>
<keyword evidence="10" id="KW-0333">Golgi apparatus</keyword>
<keyword evidence="7" id="KW-0597">Phosphoprotein</keyword>
<dbReference type="InterPro" id="IPR057576">
    <property type="entry name" value="NUCB1_N"/>
</dbReference>
<keyword evidence="6" id="KW-0964">Secreted</keyword>
<sequence>MEHPSGVAWPRFEPRLTMMKTTQTWLLLLVFVVVLDTIICPPVKVKKSENKTDDEEKTDEDVNFGLEYERYLKEVVGVLESDEIFKKKLQESNVSEIKSGEIARHLEFVSHNIRTRLDEIKRKEIDRLRQVLKIQQQIKRGMPHVAINPTLLTHRTGENDPDFQMVNKNRVLAHVDHKNPNTFEVEDLAKLIKRASQDLEDIDKQRRDEFKRYELEKEAEKQDKLSHMDEEHRKEEVIKLEGDEEEACRSS</sequence>
<organism evidence="15 16">
    <name type="scientific">Paralvinella palmiformis</name>
    <dbReference type="NCBI Taxonomy" id="53620"/>
    <lineage>
        <taxon>Eukaryota</taxon>
        <taxon>Metazoa</taxon>
        <taxon>Spiralia</taxon>
        <taxon>Lophotrochozoa</taxon>
        <taxon>Annelida</taxon>
        <taxon>Polychaeta</taxon>
        <taxon>Sedentaria</taxon>
        <taxon>Canalipalpata</taxon>
        <taxon>Terebellida</taxon>
        <taxon>Terebelliformia</taxon>
        <taxon>Alvinellidae</taxon>
        <taxon>Paralvinella</taxon>
    </lineage>
</organism>
<dbReference type="PANTHER" id="PTHR19237">
    <property type="entry name" value="NUCLEOBINDIN"/>
    <property type="match status" value="1"/>
</dbReference>
<dbReference type="GO" id="GO:0005793">
    <property type="term" value="C:endoplasmic reticulum-Golgi intermediate compartment"/>
    <property type="evidence" value="ECO:0007669"/>
    <property type="project" value="TreeGrafter"/>
</dbReference>
<evidence type="ECO:0000256" key="2">
    <source>
        <dbReference type="ARBA" id="ARBA00004496"/>
    </source>
</evidence>
<evidence type="ECO:0000256" key="12">
    <source>
        <dbReference type="SAM" id="MobiDB-lite"/>
    </source>
</evidence>
<feature type="compositionally biased region" description="Acidic residues" evidence="12">
    <location>
        <begin position="242"/>
        <end position="251"/>
    </location>
</feature>
<gene>
    <name evidence="15" type="ORF">LSH36_193g08034</name>
</gene>
<keyword evidence="8" id="KW-0732">Signal</keyword>
<comment type="subcellular location">
    <subcellularLocation>
        <location evidence="2">Cytoplasm</location>
    </subcellularLocation>
    <subcellularLocation>
        <location evidence="3">Golgi apparatus</location>
    </subcellularLocation>
    <subcellularLocation>
        <location evidence="1">Membrane</location>
    </subcellularLocation>
    <subcellularLocation>
        <location evidence="4">Secreted</location>
    </subcellularLocation>
</comment>
<dbReference type="EMBL" id="JAODUP010000193">
    <property type="protein sequence ID" value="KAK2157344.1"/>
    <property type="molecule type" value="Genomic_DNA"/>
</dbReference>
<evidence type="ECO:0000256" key="1">
    <source>
        <dbReference type="ARBA" id="ARBA00004370"/>
    </source>
</evidence>
<dbReference type="GO" id="GO:0005794">
    <property type="term" value="C:Golgi apparatus"/>
    <property type="evidence" value="ECO:0007669"/>
    <property type="project" value="UniProtKB-SubCell"/>
</dbReference>
<dbReference type="GO" id="GO:0070062">
    <property type="term" value="C:extracellular exosome"/>
    <property type="evidence" value="ECO:0007669"/>
    <property type="project" value="TreeGrafter"/>
</dbReference>
<evidence type="ECO:0000256" key="13">
    <source>
        <dbReference type="SAM" id="Phobius"/>
    </source>
</evidence>
<keyword evidence="11 13" id="KW-0472">Membrane</keyword>
<evidence type="ECO:0000256" key="11">
    <source>
        <dbReference type="ARBA" id="ARBA00023136"/>
    </source>
</evidence>